<evidence type="ECO:0000256" key="1">
    <source>
        <dbReference type="ARBA" id="ARBA00022679"/>
    </source>
</evidence>
<keyword evidence="1" id="KW-0808">Transferase</keyword>
<dbReference type="AlphaFoldDB" id="A0A8J2XLL9"/>
<dbReference type="GO" id="GO:0016020">
    <property type="term" value="C:membrane"/>
    <property type="evidence" value="ECO:0007669"/>
    <property type="project" value="InterPro"/>
</dbReference>
<feature type="transmembrane region" description="Helical" evidence="5">
    <location>
        <begin position="28"/>
        <end position="47"/>
    </location>
</feature>
<reference evidence="7" key="1">
    <citation type="journal article" date="2014" name="Int. J. Syst. Evol. Microbiol.">
        <title>Complete genome sequence of Corynebacterium casei LMG S-19264T (=DSM 44701T), isolated from a smear-ripened cheese.</title>
        <authorList>
            <consortium name="US DOE Joint Genome Institute (JGI-PGF)"/>
            <person name="Walter F."/>
            <person name="Albersmeier A."/>
            <person name="Kalinowski J."/>
            <person name="Ruckert C."/>
        </authorList>
    </citation>
    <scope>NUCLEOTIDE SEQUENCE</scope>
    <source>
        <strain evidence="7">CGMCC 1.12785</strain>
    </source>
</reference>
<feature type="region of interest" description="Disordered" evidence="4">
    <location>
        <begin position="397"/>
        <end position="419"/>
    </location>
</feature>
<dbReference type="Pfam" id="PF07730">
    <property type="entry name" value="HisKA_3"/>
    <property type="match status" value="1"/>
</dbReference>
<evidence type="ECO:0000256" key="4">
    <source>
        <dbReference type="SAM" id="MobiDB-lite"/>
    </source>
</evidence>
<keyword evidence="8" id="KW-1185">Reference proteome</keyword>
<evidence type="ECO:0000259" key="6">
    <source>
        <dbReference type="Pfam" id="PF07730"/>
    </source>
</evidence>
<comment type="caution">
    <text evidence="7">The sequence shown here is derived from an EMBL/GenBank/DDBJ whole genome shotgun (WGS) entry which is preliminary data.</text>
</comment>
<evidence type="ECO:0000313" key="8">
    <source>
        <dbReference type="Proteomes" id="UP000616114"/>
    </source>
</evidence>
<feature type="transmembrane region" description="Helical" evidence="5">
    <location>
        <begin position="167"/>
        <end position="186"/>
    </location>
</feature>
<dbReference type="Gene3D" id="1.20.5.1930">
    <property type="match status" value="1"/>
</dbReference>
<feature type="domain" description="Signal transduction histidine kinase subgroup 3 dimerisation and phosphoacceptor" evidence="6">
    <location>
        <begin position="205"/>
        <end position="271"/>
    </location>
</feature>
<dbReference type="RefSeq" id="WP_188551575.1">
    <property type="nucleotide sequence ID" value="NZ_BMFY01000014.1"/>
</dbReference>
<dbReference type="GO" id="GO:0046983">
    <property type="term" value="F:protein dimerization activity"/>
    <property type="evidence" value="ECO:0007669"/>
    <property type="project" value="InterPro"/>
</dbReference>
<proteinExistence type="predicted"/>
<accession>A0A8J2XLL9</accession>
<keyword evidence="5" id="KW-1133">Transmembrane helix</keyword>
<evidence type="ECO:0000256" key="5">
    <source>
        <dbReference type="SAM" id="Phobius"/>
    </source>
</evidence>
<feature type="transmembrane region" description="Helical" evidence="5">
    <location>
        <begin position="101"/>
        <end position="130"/>
    </location>
</feature>
<keyword evidence="2 7" id="KW-0418">Kinase</keyword>
<gene>
    <name evidence="7" type="ORF">GCM10011333_28640</name>
</gene>
<organism evidence="7 8">
    <name type="scientific">Sediminivirga luteola</name>
    <dbReference type="NCBI Taxonomy" id="1774748"/>
    <lineage>
        <taxon>Bacteria</taxon>
        <taxon>Bacillati</taxon>
        <taxon>Actinomycetota</taxon>
        <taxon>Actinomycetes</taxon>
        <taxon>Micrococcales</taxon>
        <taxon>Brevibacteriaceae</taxon>
        <taxon>Sediminivirga</taxon>
    </lineage>
</organism>
<dbReference type="SUPFAM" id="SSF55874">
    <property type="entry name" value="ATPase domain of HSP90 chaperone/DNA topoisomerase II/histidine kinase"/>
    <property type="match status" value="1"/>
</dbReference>
<keyword evidence="5" id="KW-0472">Membrane</keyword>
<reference evidence="7" key="2">
    <citation type="submission" date="2020-09" db="EMBL/GenBank/DDBJ databases">
        <authorList>
            <person name="Sun Q."/>
            <person name="Zhou Y."/>
        </authorList>
    </citation>
    <scope>NUCLEOTIDE SEQUENCE</scope>
    <source>
        <strain evidence="7">CGMCC 1.12785</strain>
    </source>
</reference>
<dbReference type="InterPro" id="IPR011712">
    <property type="entry name" value="Sig_transdc_His_kin_sub3_dim/P"/>
</dbReference>
<dbReference type="GO" id="GO:0000155">
    <property type="term" value="F:phosphorelay sensor kinase activity"/>
    <property type="evidence" value="ECO:0007669"/>
    <property type="project" value="InterPro"/>
</dbReference>
<sequence>MGHASAPGRDELKETGKATQRHLAARHIAGFVYAGIWAVFLVVPAIGTAYSDAALPWKVLAWTATAVFTAGYLALAWRWFSDEAEDPMLAGQGAVPSQRELVTGVLVLAAVAVLAIPGAGAYVSAFAPYLSALIIFTRPPRLGVPLGLLIWAVPSTLAYLLDGGGVLWIVLGPGIGFAFIVIIRLTEYYDTRDRQRAEELRHAAERDAIARDVHDVLGHSLTVLSIKAQLAARLLDSDPARARDELTQIDALARESLGQIRSTVSRLRTPELRGELDAARSALEAAGIDAEITVGTDTAAHARIGTALGRGAGTRTGTGSVDAGDLRDPGGLLAWALREAVTNVLRHSGAGRCRIQLAPGLLRVADDGTGMTGQEGNGLRGLRERARAAGATVRLTPAHPHMEGTSPQRPGTLIEVRKS</sequence>
<feature type="transmembrane region" description="Helical" evidence="5">
    <location>
        <begin position="59"/>
        <end position="81"/>
    </location>
</feature>
<evidence type="ECO:0000256" key="3">
    <source>
        <dbReference type="ARBA" id="ARBA00023012"/>
    </source>
</evidence>
<dbReference type="CDD" id="cd16917">
    <property type="entry name" value="HATPase_UhpB-NarQ-NarX-like"/>
    <property type="match status" value="1"/>
</dbReference>
<dbReference type="Proteomes" id="UP000616114">
    <property type="component" value="Unassembled WGS sequence"/>
</dbReference>
<evidence type="ECO:0000256" key="2">
    <source>
        <dbReference type="ARBA" id="ARBA00022777"/>
    </source>
</evidence>
<dbReference type="PANTHER" id="PTHR24421">
    <property type="entry name" value="NITRATE/NITRITE SENSOR PROTEIN NARX-RELATED"/>
    <property type="match status" value="1"/>
</dbReference>
<keyword evidence="3" id="KW-0902">Two-component regulatory system</keyword>
<name>A0A8J2XLL9_9MICO</name>
<dbReference type="InterPro" id="IPR036890">
    <property type="entry name" value="HATPase_C_sf"/>
</dbReference>
<keyword evidence="5" id="KW-0812">Transmembrane</keyword>
<protein>
    <submittedName>
        <fullName evidence="7">Two-component sensor histidine kinase</fullName>
    </submittedName>
</protein>
<dbReference type="InterPro" id="IPR050482">
    <property type="entry name" value="Sensor_HK_TwoCompSys"/>
</dbReference>
<dbReference type="PANTHER" id="PTHR24421:SF63">
    <property type="entry name" value="SENSOR HISTIDINE KINASE DESK"/>
    <property type="match status" value="1"/>
</dbReference>
<evidence type="ECO:0000313" key="7">
    <source>
        <dbReference type="EMBL" id="GGA23884.1"/>
    </source>
</evidence>
<dbReference type="Gene3D" id="3.30.565.10">
    <property type="entry name" value="Histidine kinase-like ATPase, C-terminal domain"/>
    <property type="match status" value="1"/>
</dbReference>
<dbReference type="EMBL" id="BMFY01000014">
    <property type="protein sequence ID" value="GGA23884.1"/>
    <property type="molecule type" value="Genomic_DNA"/>
</dbReference>